<dbReference type="RefSeq" id="WP_188229474.1">
    <property type="nucleotide sequence ID" value="NZ_JACVXB010000002.1"/>
</dbReference>
<feature type="domain" description="Tetracyclin repressor-like C-terminal" evidence="1">
    <location>
        <begin position="84"/>
        <end position="210"/>
    </location>
</feature>
<dbReference type="InterPro" id="IPR041673">
    <property type="entry name" value="TetR_C_23"/>
</dbReference>
<comment type="caution">
    <text evidence="2">The sequence shown here is derived from an EMBL/GenBank/DDBJ whole genome shotgun (WGS) entry which is preliminary data.</text>
</comment>
<protein>
    <submittedName>
        <fullName evidence="2">TetR/AcrR family transcriptional regulator</fullName>
    </submittedName>
</protein>
<organism evidence="2 3">
    <name type="scientific">Aestuariibaculum sediminum</name>
    <dbReference type="NCBI Taxonomy" id="2770637"/>
    <lineage>
        <taxon>Bacteria</taxon>
        <taxon>Pseudomonadati</taxon>
        <taxon>Bacteroidota</taxon>
        <taxon>Flavobacteriia</taxon>
        <taxon>Flavobacteriales</taxon>
        <taxon>Flavobacteriaceae</taxon>
    </lineage>
</organism>
<dbReference type="AlphaFoldDB" id="A0A8J6PZL9"/>
<accession>A0A8J6PZL9</accession>
<evidence type="ECO:0000259" key="1">
    <source>
        <dbReference type="Pfam" id="PF17931"/>
    </source>
</evidence>
<dbReference type="EMBL" id="JACVXB010000002">
    <property type="protein sequence ID" value="MBD0831682.1"/>
    <property type="molecule type" value="Genomic_DNA"/>
</dbReference>
<sequence length="218" mass="25750">MSKKNTISADWLITEYMNYVLKNDGKPKSVYAFTQDINTDEAKFYEYFGSFEGLEKSIFNTFFKNTLQLLEKDSNYTSFSPREKLLSFYFTFFEVLTANRSYVSYTLKDYKTNLQRLKIFSELKSSFNEFINSLEIETIETKHKDIDSFQKKALNESAWIQLLITIEFWLQDASAKFEKTDIFIEKSVNTSFEILNISPLKSIIDLGKFLYNEKIQMQ</sequence>
<proteinExistence type="predicted"/>
<gene>
    <name evidence="2" type="ORF">ICJ83_06005</name>
</gene>
<evidence type="ECO:0000313" key="2">
    <source>
        <dbReference type="EMBL" id="MBD0831682.1"/>
    </source>
</evidence>
<reference evidence="2 3" key="1">
    <citation type="submission" date="2020-09" db="EMBL/GenBank/DDBJ databases">
        <title>TT11 complete genome.</title>
        <authorList>
            <person name="Wu Z."/>
        </authorList>
    </citation>
    <scope>NUCLEOTIDE SEQUENCE [LARGE SCALE GENOMIC DNA]</scope>
    <source>
        <strain evidence="2 3">TT11</strain>
    </source>
</reference>
<keyword evidence="3" id="KW-1185">Reference proteome</keyword>
<evidence type="ECO:0000313" key="3">
    <source>
        <dbReference type="Proteomes" id="UP000600588"/>
    </source>
</evidence>
<dbReference type="Gene3D" id="1.10.357.10">
    <property type="entry name" value="Tetracycline Repressor, domain 2"/>
    <property type="match status" value="1"/>
</dbReference>
<dbReference type="InterPro" id="IPR036271">
    <property type="entry name" value="Tet_transcr_reg_TetR-rel_C_sf"/>
</dbReference>
<dbReference type="SUPFAM" id="SSF48498">
    <property type="entry name" value="Tetracyclin repressor-like, C-terminal domain"/>
    <property type="match status" value="1"/>
</dbReference>
<name>A0A8J6PZL9_9FLAO</name>
<dbReference type="Pfam" id="PF17931">
    <property type="entry name" value="TetR_C_23"/>
    <property type="match status" value="1"/>
</dbReference>
<dbReference type="Proteomes" id="UP000600588">
    <property type="component" value="Unassembled WGS sequence"/>
</dbReference>